<evidence type="ECO:0000256" key="4">
    <source>
        <dbReference type="ARBA" id="ARBA00022989"/>
    </source>
</evidence>
<dbReference type="InterPro" id="IPR001807">
    <property type="entry name" value="ClC"/>
</dbReference>
<evidence type="ECO:0000256" key="6">
    <source>
        <dbReference type="ARBA" id="ARBA00023136"/>
    </source>
</evidence>
<sequence>MVTTRSRVFSPRERMRGHGWRIVFLLLIAATIGVVTGTLAVAFRYLLLETTALFWGESYDLVAATAAMPWYLVVAIPVAGGLILGPILERFAPEARGAGVPEVIESVVTREGNIRHRTTLFKMFCTTLSLGCGASVGREGPVVHIGSSVGSSLAQLMKLSPEWKRVFLACGAAAGIAATFNAPMAGMLFAAEIILVDFQINYLSQIAVSAVTATVVSHRFLGSFPTFDVPAFQLLSYWEIPLYLILGVLAGFLAIVFIQLINRVEDSCNLMKLPLWSRPALGGVLVGGLALLSPYVLGVGYQAINEVLTADLVPAVMVAILLAKLAATAISVGVGFSGGIFAPSLVLGGLLGGLFGCLAQAFAPHLVAEFPVYALVGMAAMVSGTTLAPITAIFTIFELTYNFEIILPLMTSCIASLVIVQSFYGLSIYETRLVRRGVKIVRGRDINLLRSLLVADYMEQDFEQIDERMPLGQLVALAQESSYPHFVVVNDEGRMVGMVSMRDLKACLSEMGELCELVVASEIMTHKVITITAQQNLEAAFELFEKKPISTLPVVSTRDGQHVVGVLKKTTLIHAYNQNILKIGVES</sequence>
<feature type="transmembrane region" description="Helical" evidence="11">
    <location>
        <begin position="312"/>
        <end position="334"/>
    </location>
</feature>
<evidence type="ECO:0000313" key="13">
    <source>
        <dbReference type="EMBL" id="EAT16236.1"/>
    </source>
</evidence>
<dbReference type="InterPro" id="IPR046342">
    <property type="entry name" value="CBS_dom_sf"/>
</dbReference>
<keyword evidence="10" id="KW-0129">CBS domain</keyword>
<keyword evidence="4 11" id="KW-1133">Transmembrane helix</keyword>
<feature type="transmembrane region" description="Helical" evidence="11">
    <location>
        <begin position="340"/>
        <end position="363"/>
    </location>
</feature>
<gene>
    <name evidence="13" type="ORF">Dace_1700</name>
</gene>
<keyword evidence="5" id="KW-0406">Ion transport</keyword>
<evidence type="ECO:0000256" key="10">
    <source>
        <dbReference type="PROSITE-ProRule" id="PRU00703"/>
    </source>
</evidence>
<dbReference type="RefSeq" id="WP_005999477.1">
    <property type="nucleotide sequence ID" value="NZ_AAEW02000006.1"/>
</dbReference>
<dbReference type="EMBL" id="AAEW02000006">
    <property type="protein sequence ID" value="EAT16236.1"/>
    <property type="molecule type" value="Genomic_DNA"/>
</dbReference>
<keyword evidence="2" id="KW-0813">Transport</keyword>
<keyword evidence="14" id="KW-1185">Reference proteome</keyword>
<evidence type="ECO:0000256" key="9">
    <source>
        <dbReference type="ARBA" id="ARBA00023303"/>
    </source>
</evidence>
<dbReference type="InterPro" id="IPR014743">
    <property type="entry name" value="Cl-channel_core"/>
</dbReference>
<dbReference type="GO" id="GO:0005254">
    <property type="term" value="F:chloride channel activity"/>
    <property type="evidence" value="ECO:0007669"/>
    <property type="project" value="UniProtKB-KW"/>
</dbReference>
<dbReference type="PROSITE" id="PS51371">
    <property type="entry name" value="CBS"/>
    <property type="match status" value="2"/>
</dbReference>
<keyword evidence="9" id="KW-0407">Ion channel</keyword>
<dbReference type="InterPro" id="IPR000644">
    <property type="entry name" value="CBS_dom"/>
</dbReference>
<dbReference type="Gene3D" id="1.10.3080.10">
    <property type="entry name" value="Clc chloride channel"/>
    <property type="match status" value="1"/>
</dbReference>
<keyword evidence="3 11" id="KW-0812">Transmembrane</keyword>
<feature type="transmembrane region" description="Helical" evidence="11">
    <location>
        <begin position="242"/>
        <end position="261"/>
    </location>
</feature>
<dbReference type="GO" id="GO:0034707">
    <property type="term" value="C:chloride channel complex"/>
    <property type="evidence" value="ECO:0007669"/>
    <property type="project" value="UniProtKB-KW"/>
</dbReference>
<dbReference type="PANTHER" id="PTHR43427">
    <property type="entry name" value="CHLORIDE CHANNEL PROTEIN CLC-E"/>
    <property type="match status" value="1"/>
</dbReference>
<feature type="transmembrane region" description="Helical" evidence="11">
    <location>
        <begin position="403"/>
        <end position="426"/>
    </location>
</feature>
<feature type="domain" description="CBS" evidence="12">
    <location>
        <begin position="458"/>
        <end position="514"/>
    </location>
</feature>
<dbReference type="InterPro" id="IPR050368">
    <property type="entry name" value="ClC-type_chloride_channel"/>
</dbReference>
<dbReference type="Pfam" id="PF00654">
    <property type="entry name" value="Voltage_CLC"/>
    <property type="match status" value="1"/>
</dbReference>
<feature type="transmembrane region" description="Helical" evidence="11">
    <location>
        <begin position="281"/>
        <end position="300"/>
    </location>
</feature>
<evidence type="ECO:0000256" key="2">
    <source>
        <dbReference type="ARBA" id="ARBA00022448"/>
    </source>
</evidence>
<feature type="transmembrane region" description="Helical" evidence="11">
    <location>
        <begin position="67"/>
        <end position="88"/>
    </location>
</feature>
<dbReference type="SUPFAM" id="SSF81340">
    <property type="entry name" value="Clc chloride channel"/>
    <property type="match status" value="1"/>
</dbReference>
<comment type="subcellular location">
    <subcellularLocation>
        <location evidence="1">Membrane</location>
        <topology evidence="1">Multi-pass membrane protein</topology>
    </subcellularLocation>
</comment>
<reference evidence="13" key="1">
    <citation type="submission" date="2006-05" db="EMBL/GenBank/DDBJ databases">
        <title>Annotation of the draft genome assembly of Desulfuromonas acetoxidans DSM 684.</title>
        <authorList>
            <consortium name="US DOE Joint Genome Institute (JGI-ORNL)"/>
            <person name="Larimer F."/>
            <person name="Land M."/>
            <person name="Hauser L."/>
        </authorList>
    </citation>
    <scope>NUCLEOTIDE SEQUENCE [LARGE SCALE GENOMIC DNA]</scope>
    <source>
        <strain evidence="13">DSM 684</strain>
    </source>
</reference>
<evidence type="ECO:0000256" key="5">
    <source>
        <dbReference type="ARBA" id="ARBA00023065"/>
    </source>
</evidence>
<protein>
    <submittedName>
        <fullName evidence="13">Cl- channel, voltage gated</fullName>
    </submittedName>
</protein>
<dbReference type="Gene3D" id="3.10.580.10">
    <property type="entry name" value="CBS-domain"/>
    <property type="match status" value="1"/>
</dbReference>
<evidence type="ECO:0000256" key="7">
    <source>
        <dbReference type="ARBA" id="ARBA00023173"/>
    </source>
</evidence>
<feature type="transmembrane region" description="Helical" evidence="11">
    <location>
        <begin position="21"/>
        <end position="47"/>
    </location>
</feature>
<evidence type="ECO:0000313" key="14">
    <source>
        <dbReference type="Proteomes" id="UP000005695"/>
    </source>
</evidence>
<dbReference type="CDD" id="cd00400">
    <property type="entry name" value="Voltage_gated_ClC"/>
    <property type="match status" value="1"/>
</dbReference>
<keyword evidence="8" id="KW-0868">Chloride</keyword>
<feature type="transmembrane region" description="Helical" evidence="11">
    <location>
        <begin position="370"/>
        <end position="397"/>
    </location>
</feature>
<evidence type="ECO:0000256" key="1">
    <source>
        <dbReference type="ARBA" id="ARBA00004141"/>
    </source>
</evidence>
<organism evidence="13 14">
    <name type="scientific">Desulfuromonas acetoxidans (strain DSM 684 / 11070)</name>
    <dbReference type="NCBI Taxonomy" id="281689"/>
    <lineage>
        <taxon>Bacteria</taxon>
        <taxon>Pseudomonadati</taxon>
        <taxon>Thermodesulfobacteriota</taxon>
        <taxon>Desulfuromonadia</taxon>
        <taxon>Desulfuromonadales</taxon>
        <taxon>Desulfuromonadaceae</taxon>
        <taxon>Desulfuromonas</taxon>
    </lineage>
</organism>
<dbReference type="OrthoDB" id="9767361at2"/>
<keyword evidence="6 11" id="KW-0472">Membrane</keyword>
<dbReference type="Proteomes" id="UP000005695">
    <property type="component" value="Unassembled WGS sequence"/>
</dbReference>
<evidence type="ECO:0000256" key="11">
    <source>
        <dbReference type="SAM" id="Phobius"/>
    </source>
</evidence>
<dbReference type="PANTHER" id="PTHR43427:SF6">
    <property type="entry name" value="CHLORIDE CHANNEL PROTEIN CLC-E"/>
    <property type="match status" value="1"/>
</dbReference>
<keyword evidence="7" id="KW-0869">Chloride channel</keyword>
<dbReference type="AlphaFoldDB" id="Q1K0X2"/>
<evidence type="ECO:0000259" key="12">
    <source>
        <dbReference type="PROSITE" id="PS51371"/>
    </source>
</evidence>
<dbReference type="SMART" id="SM00116">
    <property type="entry name" value="CBS"/>
    <property type="match status" value="2"/>
</dbReference>
<reference evidence="13" key="2">
    <citation type="submission" date="2006-05" db="EMBL/GenBank/DDBJ databases">
        <title>Sequencing of the draft genome and assembly of Desulfuromonas acetoxidans DSM 684.</title>
        <authorList>
            <consortium name="US DOE Joint Genome Institute (JGI-PGF)"/>
            <person name="Copeland A."/>
            <person name="Lucas S."/>
            <person name="Lapidus A."/>
            <person name="Barry K."/>
            <person name="Detter J.C."/>
            <person name="Glavina del Rio T."/>
            <person name="Hammon N."/>
            <person name="Israni S."/>
            <person name="Dalin E."/>
            <person name="Tice H."/>
            <person name="Bruce D."/>
            <person name="Pitluck S."/>
            <person name="Richardson P."/>
        </authorList>
    </citation>
    <scope>NUCLEOTIDE SEQUENCE [LARGE SCALE GENOMIC DNA]</scope>
    <source>
        <strain evidence="13">DSM 684</strain>
    </source>
</reference>
<dbReference type="Pfam" id="PF00571">
    <property type="entry name" value="CBS"/>
    <property type="match status" value="2"/>
</dbReference>
<comment type="caution">
    <text evidence="13">The sequence shown here is derived from an EMBL/GenBank/DDBJ whole genome shotgun (WGS) entry which is preliminary data.</text>
</comment>
<proteinExistence type="predicted"/>
<dbReference type="SUPFAM" id="SSF54631">
    <property type="entry name" value="CBS-domain pair"/>
    <property type="match status" value="1"/>
</dbReference>
<feature type="domain" description="CBS" evidence="12">
    <location>
        <begin position="524"/>
        <end position="583"/>
    </location>
</feature>
<accession>Q1K0X2</accession>
<name>Q1K0X2_DESA6</name>
<evidence type="ECO:0000256" key="8">
    <source>
        <dbReference type="ARBA" id="ARBA00023214"/>
    </source>
</evidence>
<evidence type="ECO:0000256" key="3">
    <source>
        <dbReference type="ARBA" id="ARBA00022692"/>
    </source>
</evidence>
<feature type="transmembrane region" description="Helical" evidence="11">
    <location>
        <begin position="166"/>
        <end position="190"/>
    </location>
</feature>
<dbReference type="PRINTS" id="PR00762">
    <property type="entry name" value="CLCHANNEL"/>
</dbReference>